<dbReference type="GO" id="GO:0005634">
    <property type="term" value="C:nucleus"/>
    <property type="evidence" value="ECO:0007669"/>
    <property type="project" value="TreeGrafter"/>
</dbReference>
<evidence type="ECO:0000313" key="2">
    <source>
        <dbReference type="Ensembl" id="ENSAMXP00005002723.1"/>
    </source>
</evidence>
<dbReference type="Ensembl" id="ENSAMXT00005003076.1">
    <property type="protein sequence ID" value="ENSAMXP00005002723.1"/>
    <property type="gene ID" value="ENSAMXG00005001614.1"/>
</dbReference>
<dbReference type="InterPro" id="IPR043504">
    <property type="entry name" value="Peptidase_S1_PA_chymotrypsin"/>
</dbReference>
<dbReference type="Gene3D" id="2.40.10.10">
    <property type="entry name" value="Trypsin-like serine proteases"/>
    <property type="match status" value="2"/>
</dbReference>
<dbReference type="InterPro" id="IPR009003">
    <property type="entry name" value="Peptidase_S1_PA"/>
</dbReference>
<protein>
    <submittedName>
        <fullName evidence="2">Si:ch1073-475a24.1</fullName>
    </submittedName>
</protein>
<dbReference type="SUPFAM" id="SSF50494">
    <property type="entry name" value="Trypsin-like serine proteases"/>
    <property type="match status" value="1"/>
</dbReference>
<dbReference type="GO" id="GO:0000785">
    <property type="term" value="C:chromatin"/>
    <property type="evidence" value="ECO:0007669"/>
    <property type="project" value="TreeGrafter"/>
</dbReference>
<dbReference type="PANTHER" id="PTHR14389:SF3">
    <property type="entry name" value="PROTEIN FAM111A-LIKE"/>
    <property type="match status" value="1"/>
</dbReference>
<dbReference type="Pfam" id="PF13365">
    <property type="entry name" value="Trypsin_2"/>
    <property type="match status" value="1"/>
</dbReference>
<accession>A0A8B9GWJ0</accession>
<name>A0A8B9GWJ0_ASTMX</name>
<evidence type="ECO:0000256" key="1">
    <source>
        <dbReference type="SAM" id="MobiDB-lite"/>
    </source>
</evidence>
<proteinExistence type="predicted"/>
<feature type="compositionally biased region" description="Polar residues" evidence="1">
    <location>
        <begin position="241"/>
        <end position="253"/>
    </location>
</feature>
<evidence type="ECO:0000313" key="3">
    <source>
        <dbReference type="Proteomes" id="UP000694621"/>
    </source>
</evidence>
<reference evidence="2" key="1">
    <citation type="submission" date="2025-08" db="UniProtKB">
        <authorList>
            <consortium name="Ensembl"/>
        </authorList>
    </citation>
    <scope>IDENTIFICATION</scope>
</reference>
<dbReference type="GO" id="GO:0006260">
    <property type="term" value="P:DNA replication"/>
    <property type="evidence" value="ECO:0007669"/>
    <property type="project" value="TreeGrafter"/>
</dbReference>
<sequence length="559" mass="63833">MADIRHFFAPQKRVWKYVITKITQYNNPVLSGNRKTEHLGHFFRFRHNFGKHIVTCNPSMNTVLEALCSNTKFRSIQDKNSQKELVIQREQVPRAAVNTDFPCCLIDRNELLDVSFIKSRESSSLAKKPVITSHSPENFCIFYIKTIGGTGIKLLMKNPELKRAVEKGVDYVCVYAIRGEKLRRALRRDGRFNPVIFRKHCALSEMGSEDITNMSNTVDHLDGKKYQVIVFDDQTASLESNQEFSQESDQKPQPTVDGKKGKESHKKIQAKEIPNTGEILKLLREQFGGLVEQLKSFSEVKRVKQLMELSNSVCQLRSEGSALGTGFLLFDRFILTNAHVVKKIEPFTHKLQHSVTAVFDFEDLDMGKKLAVKESVVAVYYGKDQMGQHLDFALLELAEDAKPPNCQELLKNYSPPPIRGGICIIGHPDGGVKRMDPCFIIEKDHLEQAENKHRQENSEFLHVITQQCLTKEWEYHFTQISYDSCFFYGSSGSPVFNDNCQLIGVHTGGYAYPQGKKTRSVMEYALPMLPILVCIVRQCRQTGRDDIVEEMFRKCSVKF</sequence>
<dbReference type="AlphaFoldDB" id="A0A8B9GWJ0"/>
<dbReference type="Proteomes" id="UP000694621">
    <property type="component" value="Unplaced"/>
</dbReference>
<organism evidence="2 3">
    <name type="scientific">Astyanax mexicanus</name>
    <name type="common">Blind cave fish</name>
    <name type="synonym">Astyanax fasciatus mexicanus</name>
    <dbReference type="NCBI Taxonomy" id="7994"/>
    <lineage>
        <taxon>Eukaryota</taxon>
        <taxon>Metazoa</taxon>
        <taxon>Chordata</taxon>
        <taxon>Craniata</taxon>
        <taxon>Vertebrata</taxon>
        <taxon>Euteleostomi</taxon>
        <taxon>Actinopterygii</taxon>
        <taxon>Neopterygii</taxon>
        <taxon>Teleostei</taxon>
        <taxon>Ostariophysi</taxon>
        <taxon>Characiformes</taxon>
        <taxon>Characoidei</taxon>
        <taxon>Acestrorhamphidae</taxon>
        <taxon>Acestrorhamphinae</taxon>
        <taxon>Astyanax</taxon>
    </lineage>
</organism>
<dbReference type="PANTHER" id="PTHR14389">
    <property type="entry name" value="SI:CH1073-475A24.1"/>
    <property type="match status" value="1"/>
</dbReference>
<feature type="region of interest" description="Disordered" evidence="1">
    <location>
        <begin position="241"/>
        <end position="268"/>
    </location>
</feature>